<name>A0A538SHG4_UNCEI</name>
<dbReference type="EMBL" id="VBOS01000399">
    <property type="protein sequence ID" value="TMQ50818.1"/>
    <property type="molecule type" value="Genomic_DNA"/>
</dbReference>
<comment type="caution">
    <text evidence="3">The sequence shown here is derived from an EMBL/GenBank/DDBJ whole genome shotgun (WGS) entry which is preliminary data.</text>
</comment>
<keyword evidence="1" id="KW-0880">Kelch repeat</keyword>
<keyword evidence="2" id="KW-0677">Repeat</keyword>
<reference evidence="3 4" key="1">
    <citation type="journal article" date="2019" name="Nat. Microbiol.">
        <title>Mediterranean grassland soil C-N compound turnover is dependent on rainfall and depth, and is mediated by genomically divergent microorganisms.</title>
        <authorList>
            <person name="Diamond S."/>
            <person name="Andeer P.F."/>
            <person name="Li Z."/>
            <person name="Crits-Christoph A."/>
            <person name="Burstein D."/>
            <person name="Anantharaman K."/>
            <person name="Lane K.R."/>
            <person name="Thomas B.C."/>
            <person name="Pan C."/>
            <person name="Northen T.R."/>
            <person name="Banfield J.F."/>
        </authorList>
    </citation>
    <scope>NUCLEOTIDE SEQUENCE [LARGE SCALE GENOMIC DNA]</scope>
    <source>
        <strain evidence="3">WS_2</strain>
    </source>
</reference>
<dbReference type="Proteomes" id="UP000317716">
    <property type="component" value="Unassembled WGS sequence"/>
</dbReference>
<evidence type="ECO:0000313" key="3">
    <source>
        <dbReference type="EMBL" id="TMQ50818.1"/>
    </source>
</evidence>
<dbReference type="InterPro" id="IPR011044">
    <property type="entry name" value="Quino_amine_DH_bsu"/>
</dbReference>
<sequence>PLTRAFEAADGAWREFNLLQVSRALCVYDPAGDRLFALGGSRQEDWALPLAGPHTWHALPAQAPRAYINARWSTLESSQARVYFLAMGQSDRIEIHTLDPATGTVAAITATGESPWQPAAPPVFDPVNQRILVYGGGITDPYLTDPHVWALDLLPTPTWSQWAPSGTPPPPMLAQAFSFAILDPARRRIVFTTSLYDGPGPLSMWALTLDGTPQWLRFATNGLPSGQSQSPNPVTYDAAGDRLWTIGSQCEPYDLSLDTFQWSQEPAGGPIPSPRLDAGAVIDPLRHRLLVCGGVTPSGDDTHSDTWALALDGTPTWANLVPEATRPPIRGGAGDGHDTSRGRLVVFGGSDELGGLRNDTWALDLSADPAWSPVATQGAPPPSRYWHASAWDPKRDQLVVYGGYDGDPYHPWGDLWALSFTGGTPTWSPIAPAGPAPPARMLSQLVYDSARDRFLLLFGYDGFHELGDVWELRLSPTPAWRPLAPGGVPPSARAAEMCAYDHARDRVLVFGGGTSDMSTVGYLNDVWALRFGSGDGTWQQQSTTPGPTGRNLGLLRLDGAHGRLLLFGGYGVSHVEGNVTEIEYLNDAWTLDLAGTPTWRSLSPSGFQPAGRDRANGAYDVLHDRLVLTCGGISGSNDVWTLELGGLPTATLIDLASREVAADHVRLMWAGATPRQAVTLYRREPEAAWRSLGTRIADGAGYVTLEDHDVKPGATLEYRLGVTTDGVETFFGATRVQIPRWELALSARAAGGSVSFAVELPSAEPATLALFDIAGRRVWNTAVGHLGAGPHQVTADATLPPAIYFARLSQGQSQRHARIALIR</sequence>
<dbReference type="SUPFAM" id="SSF117281">
    <property type="entry name" value="Kelch motif"/>
    <property type="match status" value="2"/>
</dbReference>
<evidence type="ECO:0000256" key="2">
    <source>
        <dbReference type="ARBA" id="ARBA00022737"/>
    </source>
</evidence>
<dbReference type="PANTHER" id="PTHR46093">
    <property type="entry name" value="ACYL-COA-BINDING DOMAIN-CONTAINING PROTEIN 5"/>
    <property type="match status" value="1"/>
</dbReference>
<dbReference type="PANTHER" id="PTHR46093:SF18">
    <property type="entry name" value="FIBRONECTIN TYPE-III DOMAIN-CONTAINING PROTEIN"/>
    <property type="match status" value="1"/>
</dbReference>
<accession>A0A538SHG4</accession>
<evidence type="ECO:0000256" key="1">
    <source>
        <dbReference type="ARBA" id="ARBA00022441"/>
    </source>
</evidence>
<evidence type="ECO:0008006" key="5">
    <source>
        <dbReference type="Google" id="ProtNLM"/>
    </source>
</evidence>
<dbReference type="InterPro" id="IPR015915">
    <property type="entry name" value="Kelch-typ_b-propeller"/>
</dbReference>
<protein>
    <recommendedName>
        <fullName evidence="5">T9SS type A sorting domain-containing protein</fullName>
    </recommendedName>
</protein>
<evidence type="ECO:0000313" key="4">
    <source>
        <dbReference type="Proteomes" id="UP000317716"/>
    </source>
</evidence>
<gene>
    <name evidence="3" type="ORF">E6K72_11120</name>
</gene>
<feature type="non-terminal residue" evidence="3">
    <location>
        <position position="1"/>
    </location>
</feature>
<dbReference type="AlphaFoldDB" id="A0A538SHG4"/>
<proteinExistence type="predicted"/>
<dbReference type="Pfam" id="PF24681">
    <property type="entry name" value="Kelch_KLHDC2_KLHL20_DRC7"/>
    <property type="match status" value="2"/>
</dbReference>
<organism evidence="3 4">
    <name type="scientific">Eiseniibacteriota bacterium</name>
    <dbReference type="NCBI Taxonomy" id="2212470"/>
    <lineage>
        <taxon>Bacteria</taxon>
        <taxon>Candidatus Eiseniibacteriota</taxon>
    </lineage>
</organism>
<dbReference type="Gene3D" id="2.120.10.80">
    <property type="entry name" value="Kelch-type beta propeller"/>
    <property type="match status" value="2"/>
</dbReference>
<dbReference type="Gene3D" id="2.130.10.80">
    <property type="entry name" value="Galactose oxidase/kelch, beta-propeller"/>
    <property type="match status" value="1"/>
</dbReference>
<dbReference type="SUPFAM" id="SSF50969">
    <property type="entry name" value="YVTN repeat-like/Quinoprotein amine dehydrogenase"/>
    <property type="match status" value="1"/>
</dbReference>
<dbReference type="InterPro" id="IPR037293">
    <property type="entry name" value="Gal_Oxidase_central_sf"/>
</dbReference>